<evidence type="ECO:0000313" key="2">
    <source>
        <dbReference type="EMBL" id="GFN97880.1"/>
    </source>
</evidence>
<feature type="chain" id="PRO_5043954839" evidence="1">
    <location>
        <begin position="24"/>
        <end position="197"/>
    </location>
</feature>
<dbReference type="AlphaFoldDB" id="A0AAV3ZF86"/>
<dbReference type="EMBL" id="BLXT01002816">
    <property type="protein sequence ID" value="GFN97880.1"/>
    <property type="molecule type" value="Genomic_DNA"/>
</dbReference>
<proteinExistence type="predicted"/>
<sequence length="197" mass="22319">MASRYFLFACVFILTLVLRGAYSRDGYLLTMPLVMRGDTWTQACMILYGTTPGEREVELTFSKVSAGEEWALFHEVFTIGRLRCVEFMVPPPGHYKVILSNRSGNLHDPVKVTVLVNKPMTVVQTDKPAYKPGEKENIDEKITKKKAKNVDNCTHGSRLVLKFCNACTIKTWGVDGLKPEITLFWTGYVYKNQTIIT</sequence>
<accession>A0AAV3ZF86</accession>
<reference evidence="2 3" key="1">
    <citation type="journal article" date="2021" name="Elife">
        <title>Chloroplast acquisition without the gene transfer in kleptoplastic sea slugs, Plakobranchus ocellatus.</title>
        <authorList>
            <person name="Maeda T."/>
            <person name="Takahashi S."/>
            <person name="Yoshida T."/>
            <person name="Shimamura S."/>
            <person name="Takaki Y."/>
            <person name="Nagai Y."/>
            <person name="Toyoda A."/>
            <person name="Suzuki Y."/>
            <person name="Arimoto A."/>
            <person name="Ishii H."/>
            <person name="Satoh N."/>
            <person name="Nishiyama T."/>
            <person name="Hasebe M."/>
            <person name="Maruyama T."/>
            <person name="Minagawa J."/>
            <person name="Obokata J."/>
            <person name="Shigenobu S."/>
        </authorList>
    </citation>
    <scope>NUCLEOTIDE SEQUENCE [LARGE SCALE GENOMIC DNA]</scope>
</reference>
<keyword evidence="3" id="KW-1185">Reference proteome</keyword>
<evidence type="ECO:0000256" key="1">
    <source>
        <dbReference type="SAM" id="SignalP"/>
    </source>
</evidence>
<feature type="signal peptide" evidence="1">
    <location>
        <begin position="1"/>
        <end position="23"/>
    </location>
</feature>
<protein>
    <submittedName>
        <fullName evidence="2">Histone-lysine N-methyltransferase SETMAR</fullName>
    </submittedName>
</protein>
<gene>
    <name evidence="2" type="ORF">PoB_002438600</name>
</gene>
<organism evidence="2 3">
    <name type="scientific">Plakobranchus ocellatus</name>
    <dbReference type="NCBI Taxonomy" id="259542"/>
    <lineage>
        <taxon>Eukaryota</taxon>
        <taxon>Metazoa</taxon>
        <taxon>Spiralia</taxon>
        <taxon>Lophotrochozoa</taxon>
        <taxon>Mollusca</taxon>
        <taxon>Gastropoda</taxon>
        <taxon>Heterobranchia</taxon>
        <taxon>Euthyneura</taxon>
        <taxon>Panpulmonata</taxon>
        <taxon>Sacoglossa</taxon>
        <taxon>Placobranchoidea</taxon>
        <taxon>Plakobranchidae</taxon>
        <taxon>Plakobranchus</taxon>
    </lineage>
</organism>
<dbReference type="Proteomes" id="UP000735302">
    <property type="component" value="Unassembled WGS sequence"/>
</dbReference>
<comment type="caution">
    <text evidence="2">The sequence shown here is derived from an EMBL/GenBank/DDBJ whole genome shotgun (WGS) entry which is preliminary data.</text>
</comment>
<name>A0AAV3ZF86_9GAST</name>
<evidence type="ECO:0000313" key="3">
    <source>
        <dbReference type="Proteomes" id="UP000735302"/>
    </source>
</evidence>
<keyword evidence="1" id="KW-0732">Signal</keyword>